<sequence>MGGVGKTTMLKHIHNKLLERRDICHFVYWVTVSRDFSIERLQNLIAKCIDLDLSSEDDDLRRAAKLSRELRNKQKWILILDDLWNTFELHEVGIPDLVTGCKLILTTRSERVCQRMHSQKKIKVKTLSLKEAWTLFMEKLGHDIALSLEVERIAVDIARECAGLPLGVITMAGSLRGVGGLHEWRNTLKKLKESKYRDMEDEGGVDGYLIDEGIINRMGSRQATFDEGHTMLDRLEDVSLLERIEMYPRRRGVKMHDLIRDMAIQILQENSQAMVKAGAQLRELPDEEEWTENFMRVSLMHNKIKEIPSSHSPRCPSLSTLLLCENPLVNIADSFFDQLHGLKVLDLSSTDIIKLPDSVSGLVSLTALVLEKCMKLRHVPSLEKLMALKKLNLSCTALEKMPQGMECLRNLEYLRMNGCGEREFPTGLLLKLSHLQVIVLEETLIDGRDAPITIKGKEVGCLRKLESLKCHFQGHSDFAKYLKSRDETQSLSTCCIWVGHPTSSEDYDVRTSKTIALINLSGEDLSGEDFQVMFPKDIQQLIIDKCLDATSLCDVFSLINYATKLEDIFITQCNSMESLVSSSWFFSTPSPNGIFSGLKKLYCVGCERMKKLFPFVMLQNLVNLEEISVAHCRNMVEIMGEDGVTGEESSSNNMEFKLPKLRLLSLSNLPELKSICSAELVCDALQKIDIYGCDSMEILVPSSWICLVNLEKISVCYCEKMEQIIGGPRSDEEGVMGEESSSNTEIKLLKLRNLYFQNLPELKSICSAKLICDSLKYVGVYSCNNMENLFPSSWSLGQLESLAVEDCEKMKEIIEGTNEIVLPDSTGIIRIDDEKAKGSTLCIAFKSFNF</sequence>
<dbReference type="SUPFAM" id="SSF52058">
    <property type="entry name" value="L domain-like"/>
    <property type="match status" value="1"/>
</dbReference>
<reference evidence="7" key="1">
    <citation type="submission" date="2019-03" db="EMBL/GenBank/DDBJ databases">
        <authorList>
            <person name="Mank J."/>
            <person name="Almeida P."/>
        </authorList>
    </citation>
    <scope>NUCLEOTIDE SEQUENCE</scope>
    <source>
        <strain evidence="7">78183</strain>
    </source>
</reference>
<protein>
    <submittedName>
        <fullName evidence="7">Uncharacterized protein</fullName>
    </submittedName>
</protein>
<gene>
    <name evidence="7" type="ORF">SVIM_LOCUS128647</name>
</gene>
<name>A0A6N2KRS0_SALVM</name>
<comment type="similarity">
    <text evidence="1">Belongs to the disease resistance NB-LRR family.</text>
</comment>
<evidence type="ECO:0000259" key="6">
    <source>
        <dbReference type="Pfam" id="PF23247"/>
    </source>
</evidence>
<dbReference type="GO" id="GO:0005524">
    <property type="term" value="F:ATP binding"/>
    <property type="evidence" value="ECO:0007669"/>
    <property type="project" value="UniProtKB-KW"/>
</dbReference>
<evidence type="ECO:0000256" key="4">
    <source>
        <dbReference type="ARBA" id="ARBA00022840"/>
    </source>
</evidence>
<dbReference type="InterPro" id="IPR057135">
    <property type="entry name" value="At4g27190-like_LRR"/>
</dbReference>
<dbReference type="InterPro" id="IPR032675">
    <property type="entry name" value="LRR_dom_sf"/>
</dbReference>
<keyword evidence="3" id="KW-0611">Plant defense</keyword>
<dbReference type="EMBL" id="CAADRP010000680">
    <property type="protein sequence ID" value="VFU31280.1"/>
    <property type="molecule type" value="Genomic_DNA"/>
</dbReference>
<dbReference type="AlphaFoldDB" id="A0A6N2KRS0"/>
<proteinExistence type="inferred from homology"/>
<dbReference type="Pfam" id="PF23247">
    <property type="entry name" value="LRR_RPS2"/>
    <property type="match status" value="1"/>
</dbReference>
<evidence type="ECO:0000259" key="5">
    <source>
        <dbReference type="Pfam" id="PF00931"/>
    </source>
</evidence>
<organism evidence="7">
    <name type="scientific">Salix viminalis</name>
    <name type="common">Common osier</name>
    <name type="synonym">Basket willow</name>
    <dbReference type="NCBI Taxonomy" id="40686"/>
    <lineage>
        <taxon>Eukaryota</taxon>
        <taxon>Viridiplantae</taxon>
        <taxon>Streptophyta</taxon>
        <taxon>Embryophyta</taxon>
        <taxon>Tracheophyta</taxon>
        <taxon>Spermatophyta</taxon>
        <taxon>Magnoliopsida</taxon>
        <taxon>eudicotyledons</taxon>
        <taxon>Gunneridae</taxon>
        <taxon>Pentapetalae</taxon>
        <taxon>rosids</taxon>
        <taxon>fabids</taxon>
        <taxon>Malpighiales</taxon>
        <taxon>Salicaceae</taxon>
        <taxon>Saliceae</taxon>
        <taxon>Salix</taxon>
    </lineage>
</organism>
<dbReference type="GO" id="GO:0043531">
    <property type="term" value="F:ADP binding"/>
    <property type="evidence" value="ECO:0007669"/>
    <property type="project" value="InterPro"/>
</dbReference>
<keyword evidence="4" id="KW-0067">ATP-binding</keyword>
<dbReference type="PANTHER" id="PTHR33463:SF187">
    <property type="entry name" value="AND NB-ARC DOMAIN DISEASE RESISTANCE PROTEIN, PUTATIVE-RELATED"/>
    <property type="match status" value="1"/>
</dbReference>
<keyword evidence="2" id="KW-0547">Nucleotide-binding</keyword>
<dbReference type="Gene3D" id="3.40.50.300">
    <property type="entry name" value="P-loop containing nucleotide triphosphate hydrolases"/>
    <property type="match status" value="1"/>
</dbReference>
<accession>A0A6N2KRS0</accession>
<evidence type="ECO:0000313" key="7">
    <source>
        <dbReference type="EMBL" id="VFU31280.1"/>
    </source>
</evidence>
<dbReference type="InterPro" id="IPR050905">
    <property type="entry name" value="Plant_NBS-LRR"/>
</dbReference>
<dbReference type="InterPro" id="IPR001611">
    <property type="entry name" value="Leu-rich_rpt"/>
</dbReference>
<dbReference type="Pfam" id="PF13855">
    <property type="entry name" value="LRR_8"/>
    <property type="match status" value="1"/>
</dbReference>
<dbReference type="InterPro" id="IPR027417">
    <property type="entry name" value="P-loop_NTPase"/>
</dbReference>
<dbReference type="Gene3D" id="3.80.10.10">
    <property type="entry name" value="Ribonuclease Inhibitor"/>
    <property type="match status" value="2"/>
</dbReference>
<feature type="domain" description="Disease resistance protein At4g27190-like leucine-rich repeats" evidence="6">
    <location>
        <begin position="584"/>
        <end position="703"/>
    </location>
</feature>
<dbReference type="InterPro" id="IPR042197">
    <property type="entry name" value="Apaf_helical"/>
</dbReference>
<dbReference type="Gene3D" id="1.10.8.430">
    <property type="entry name" value="Helical domain of apoptotic protease-activating factors"/>
    <property type="match status" value="1"/>
</dbReference>
<evidence type="ECO:0000256" key="1">
    <source>
        <dbReference type="ARBA" id="ARBA00008894"/>
    </source>
</evidence>
<evidence type="ECO:0000256" key="2">
    <source>
        <dbReference type="ARBA" id="ARBA00022741"/>
    </source>
</evidence>
<evidence type="ECO:0000256" key="3">
    <source>
        <dbReference type="ARBA" id="ARBA00022821"/>
    </source>
</evidence>
<dbReference type="Pfam" id="PF00931">
    <property type="entry name" value="NB-ARC"/>
    <property type="match status" value="1"/>
</dbReference>
<dbReference type="PRINTS" id="PR00364">
    <property type="entry name" value="DISEASERSIST"/>
</dbReference>
<dbReference type="GO" id="GO:0006952">
    <property type="term" value="P:defense response"/>
    <property type="evidence" value="ECO:0007669"/>
    <property type="project" value="UniProtKB-KW"/>
</dbReference>
<dbReference type="PANTHER" id="PTHR33463">
    <property type="entry name" value="NB-ARC DOMAIN-CONTAINING PROTEIN-RELATED"/>
    <property type="match status" value="1"/>
</dbReference>
<dbReference type="InterPro" id="IPR002182">
    <property type="entry name" value="NB-ARC"/>
</dbReference>
<feature type="domain" description="NB-ARC" evidence="5">
    <location>
        <begin position="1"/>
        <end position="141"/>
    </location>
</feature>
<dbReference type="SUPFAM" id="SSF52540">
    <property type="entry name" value="P-loop containing nucleoside triphosphate hydrolases"/>
    <property type="match status" value="1"/>
</dbReference>